<dbReference type="Proteomes" id="UP000175968">
    <property type="component" value="Chromosome"/>
</dbReference>
<evidence type="ECO:0000313" key="1">
    <source>
        <dbReference type="EMBL" id="AOW11098.1"/>
    </source>
</evidence>
<gene>
    <name evidence="1" type="ORF">EM308_17315</name>
</gene>
<dbReference type="Pfam" id="PF14060">
    <property type="entry name" value="DUF4252"/>
    <property type="match status" value="1"/>
</dbReference>
<dbReference type="KEGG" id="fgl:EM308_17315"/>
<protein>
    <recommendedName>
        <fullName evidence="3">DUF4252 domain-containing protein</fullName>
    </recommendedName>
</protein>
<dbReference type="InterPro" id="IPR025348">
    <property type="entry name" value="DUF4252"/>
</dbReference>
<evidence type="ECO:0000313" key="2">
    <source>
        <dbReference type="Proteomes" id="UP000175968"/>
    </source>
</evidence>
<evidence type="ECO:0008006" key="3">
    <source>
        <dbReference type="Google" id="ProtNLM"/>
    </source>
</evidence>
<organism evidence="1 2">
    <name type="scientific">Flavobacterium gilvum</name>
    <dbReference type="NCBI Taxonomy" id="1492737"/>
    <lineage>
        <taxon>Bacteria</taxon>
        <taxon>Pseudomonadati</taxon>
        <taxon>Bacteroidota</taxon>
        <taxon>Flavobacteriia</taxon>
        <taxon>Flavobacteriales</taxon>
        <taxon>Flavobacteriaceae</taxon>
        <taxon>Flavobacterium</taxon>
    </lineage>
</organism>
<accession>A0AAC9N7U0</accession>
<reference evidence="1 2" key="1">
    <citation type="submission" date="2016-10" db="EMBL/GenBank/DDBJ databases">
        <title>Flavobacterium gilvum sp. nov., isolated from stream water.</title>
        <authorList>
            <person name="Shin S.-K."/>
            <person name="Cho Y.-J."/>
            <person name="Yi H."/>
        </authorList>
    </citation>
    <scope>NUCLEOTIDE SEQUENCE [LARGE SCALE GENOMIC DNA]</scope>
    <source>
        <strain evidence="1 2">EM1308</strain>
    </source>
</reference>
<dbReference type="AlphaFoldDB" id="A0AAC9N7U0"/>
<keyword evidence="2" id="KW-1185">Reference proteome</keyword>
<name>A0AAC9N7U0_9FLAO</name>
<sequence length="180" mass="20245">MKQALFIIAFISGLFLVSCNSELTLQKYFVENSEKKDFIALDISSDILNVDKTKLTAVQKEALQSFDKINVLAFKLDDKNKAQFETERAKVKSILKNTIYQPLMRIGSGKEGASVSYVETDGKIDEFVLFANKNDAGFAIVRVLGKDMNPTNIMNMVSVLKESKVNLDQLKPLQELIKKK</sequence>
<proteinExistence type="predicted"/>
<dbReference type="PROSITE" id="PS51257">
    <property type="entry name" value="PROKAR_LIPOPROTEIN"/>
    <property type="match status" value="1"/>
</dbReference>
<dbReference type="RefSeq" id="WP_035633102.1">
    <property type="nucleotide sequence ID" value="NZ_CP017479.1"/>
</dbReference>
<dbReference type="EMBL" id="CP017479">
    <property type="protein sequence ID" value="AOW11098.1"/>
    <property type="molecule type" value="Genomic_DNA"/>
</dbReference>